<sequence length="183" mass="20793">MDDAHLDAIESEKKRRARPLTRPQQLCQRHFRSLRQHERLLVIGLLVLSGFILGFYAQVAVFFLHVRVGFTGSVLPTTEMSLSSKLTQSLIEDTRRVMYVCKKTNWDYVGLMLHYNKCGAQVVSCKWFNNREVYSPNVVIRTVKRPVQSYLTPDAVLTSEAEAAGGTQAPEIDPLRIIDTSKP</sequence>
<dbReference type="Proteomes" id="UP001209570">
    <property type="component" value="Unassembled WGS sequence"/>
</dbReference>
<feature type="compositionally biased region" description="Basic and acidic residues" evidence="1">
    <location>
        <begin position="173"/>
        <end position="183"/>
    </location>
</feature>
<name>A0AAD5M8E5_PYTIN</name>
<protein>
    <submittedName>
        <fullName evidence="3">Uncharacterized protein</fullName>
    </submittedName>
</protein>
<keyword evidence="4" id="KW-1185">Reference proteome</keyword>
<gene>
    <name evidence="3" type="ORF">P43SY_003619</name>
</gene>
<feature type="region of interest" description="Disordered" evidence="1">
    <location>
        <begin position="162"/>
        <end position="183"/>
    </location>
</feature>
<feature type="transmembrane region" description="Helical" evidence="2">
    <location>
        <begin position="40"/>
        <end position="64"/>
    </location>
</feature>
<evidence type="ECO:0000313" key="3">
    <source>
        <dbReference type="EMBL" id="KAJ0405769.1"/>
    </source>
</evidence>
<keyword evidence="2" id="KW-0812">Transmembrane</keyword>
<accession>A0AAD5M8E5</accession>
<evidence type="ECO:0000256" key="1">
    <source>
        <dbReference type="SAM" id="MobiDB-lite"/>
    </source>
</evidence>
<organism evidence="3 4">
    <name type="scientific">Pythium insidiosum</name>
    <name type="common">Pythiosis disease agent</name>
    <dbReference type="NCBI Taxonomy" id="114742"/>
    <lineage>
        <taxon>Eukaryota</taxon>
        <taxon>Sar</taxon>
        <taxon>Stramenopiles</taxon>
        <taxon>Oomycota</taxon>
        <taxon>Peronosporomycetes</taxon>
        <taxon>Pythiales</taxon>
        <taxon>Pythiaceae</taxon>
        <taxon>Pythium</taxon>
    </lineage>
</organism>
<dbReference type="AlphaFoldDB" id="A0AAD5M8E5"/>
<evidence type="ECO:0000256" key="2">
    <source>
        <dbReference type="SAM" id="Phobius"/>
    </source>
</evidence>
<proteinExistence type="predicted"/>
<evidence type="ECO:0000313" key="4">
    <source>
        <dbReference type="Proteomes" id="UP001209570"/>
    </source>
</evidence>
<dbReference type="EMBL" id="JAKCXM010000040">
    <property type="protein sequence ID" value="KAJ0405769.1"/>
    <property type="molecule type" value="Genomic_DNA"/>
</dbReference>
<keyword evidence="2" id="KW-1133">Transmembrane helix</keyword>
<reference evidence="3" key="1">
    <citation type="submission" date="2021-12" db="EMBL/GenBank/DDBJ databases">
        <title>Prjna785345.</title>
        <authorList>
            <person name="Rujirawat T."/>
            <person name="Krajaejun T."/>
        </authorList>
    </citation>
    <scope>NUCLEOTIDE SEQUENCE</scope>
    <source>
        <strain evidence="3">Pi057C3</strain>
    </source>
</reference>
<comment type="caution">
    <text evidence="3">The sequence shown here is derived from an EMBL/GenBank/DDBJ whole genome shotgun (WGS) entry which is preliminary data.</text>
</comment>
<keyword evidence="2" id="KW-0472">Membrane</keyword>